<proteinExistence type="predicted"/>
<evidence type="ECO:0000259" key="1">
    <source>
        <dbReference type="Pfam" id="PF26130"/>
    </source>
</evidence>
<evidence type="ECO:0000313" key="3">
    <source>
        <dbReference type="Proteomes" id="UP001141552"/>
    </source>
</evidence>
<reference evidence="2" key="1">
    <citation type="submission" date="2022-02" db="EMBL/GenBank/DDBJ databases">
        <authorList>
            <person name="Henning P.M."/>
            <person name="McCubbin A.G."/>
            <person name="Shore J.S."/>
        </authorList>
    </citation>
    <scope>NUCLEOTIDE SEQUENCE</scope>
    <source>
        <strain evidence="2">F60SS</strain>
        <tissue evidence="2">Leaves</tissue>
    </source>
</reference>
<organism evidence="2 3">
    <name type="scientific">Turnera subulata</name>
    <dbReference type="NCBI Taxonomy" id="218843"/>
    <lineage>
        <taxon>Eukaryota</taxon>
        <taxon>Viridiplantae</taxon>
        <taxon>Streptophyta</taxon>
        <taxon>Embryophyta</taxon>
        <taxon>Tracheophyta</taxon>
        <taxon>Spermatophyta</taxon>
        <taxon>Magnoliopsida</taxon>
        <taxon>eudicotyledons</taxon>
        <taxon>Gunneridae</taxon>
        <taxon>Pentapetalae</taxon>
        <taxon>rosids</taxon>
        <taxon>fabids</taxon>
        <taxon>Malpighiales</taxon>
        <taxon>Passifloraceae</taxon>
        <taxon>Turnera</taxon>
    </lineage>
</organism>
<keyword evidence="3" id="KW-1185">Reference proteome</keyword>
<sequence length="135" mass="15672">MNGEDCPKVEDDRAKLLFYIGGEFVRNPKLRYSLQTPMERKADVDKIFYHGIINICGTLGFKNVSRIYYHVPKKTKRKGRAHGYLLDEELVLVESDRDLGPLFDQLSKYNTATFYIEHGEEEHSYWGVDNPVNVV</sequence>
<feature type="non-terminal residue" evidence="2">
    <location>
        <position position="135"/>
    </location>
</feature>
<evidence type="ECO:0000313" key="2">
    <source>
        <dbReference type="EMBL" id="KAJ4826330.1"/>
    </source>
</evidence>
<comment type="caution">
    <text evidence="2">The sequence shown here is derived from an EMBL/GenBank/DDBJ whole genome shotgun (WGS) entry which is preliminary data.</text>
</comment>
<dbReference type="EMBL" id="JAKUCV010006703">
    <property type="protein sequence ID" value="KAJ4826330.1"/>
    <property type="molecule type" value="Genomic_DNA"/>
</dbReference>
<dbReference type="Proteomes" id="UP001141552">
    <property type="component" value="Unassembled WGS sequence"/>
</dbReference>
<dbReference type="Pfam" id="PF26130">
    <property type="entry name" value="PB1-like"/>
    <property type="match status" value="1"/>
</dbReference>
<name>A0A9Q0F7M2_9ROSI</name>
<gene>
    <name evidence="2" type="ORF">Tsubulata_032843</name>
</gene>
<protein>
    <recommendedName>
        <fullName evidence="1">PB1-like domain-containing protein</fullName>
    </recommendedName>
</protein>
<dbReference type="InterPro" id="IPR058594">
    <property type="entry name" value="PB1-like_dom_pln"/>
</dbReference>
<feature type="domain" description="PB1-like" evidence="1">
    <location>
        <begin position="11"/>
        <end position="118"/>
    </location>
</feature>
<accession>A0A9Q0F7M2</accession>
<reference evidence="2" key="2">
    <citation type="journal article" date="2023" name="Plants (Basel)">
        <title>Annotation of the Turnera subulata (Passifloraceae) Draft Genome Reveals the S-Locus Evolved after the Divergence of Turneroideae from Passifloroideae in a Stepwise Manner.</title>
        <authorList>
            <person name="Henning P.M."/>
            <person name="Roalson E.H."/>
            <person name="Mir W."/>
            <person name="McCubbin A.G."/>
            <person name="Shore J.S."/>
        </authorList>
    </citation>
    <scope>NUCLEOTIDE SEQUENCE</scope>
    <source>
        <strain evidence="2">F60SS</strain>
    </source>
</reference>
<dbReference type="AlphaFoldDB" id="A0A9Q0F7M2"/>